<dbReference type="Gene3D" id="3.60.110.10">
    <property type="entry name" value="Carbon-nitrogen hydrolase"/>
    <property type="match status" value="1"/>
</dbReference>
<dbReference type="PANTHER" id="PTHR46044:SF1">
    <property type="entry name" value="CN HYDROLASE DOMAIN-CONTAINING PROTEIN"/>
    <property type="match status" value="1"/>
</dbReference>
<dbReference type="OrthoDB" id="10250282at2759"/>
<protein>
    <submittedName>
        <fullName evidence="8">Bifunctional nitrilase/nitrile hydratase NIT4B</fullName>
    </submittedName>
</protein>
<dbReference type="Proteomes" id="UP000031036">
    <property type="component" value="Unassembled WGS sequence"/>
</dbReference>
<dbReference type="GO" id="GO:0004867">
    <property type="term" value="F:serine-type endopeptidase inhibitor activity"/>
    <property type="evidence" value="ECO:0007669"/>
    <property type="project" value="UniProtKB-KW"/>
</dbReference>
<dbReference type="STRING" id="6265.A0A0B2V2Q9"/>
<gene>
    <name evidence="8" type="primary">NIT4B</name>
    <name evidence="8" type="ORF">Tcan_16221</name>
</gene>
<comment type="similarity">
    <text evidence="1">Belongs to the serine protease inhibitor-like (TIL domain-containing) family.</text>
</comment>
<reference evidence="8 9" key="1">
    <citation type="submission" date="2014-11" db="EMBL/GenBank/DDBJ databases">
        <title>Genetic blueprint of the zoonotic pathogen Toxocara canis.</title>
        <authorList>
            <person name="Zhu X.-Q."/>
            <person name="Korhonen P.K."/>
            <person name="Cai H."/>
            <person name="Young N.D."/>
            <person name="Nejsum P."/>
            <person name="von Samson-Himmelstjerna G."/>
            <person name="Boag P.R."/>
            <person name="Tan P."/>
            <person name="Li Q."/>
            <person name="Min J."/>
            <person name="Yang Y."/>
            <person name="Wang X."/>
            <person name="Fang X."/>
            <person name="Hall R.S."/>
            <person name="Hofmann A."/>
            <person name="Sternberg P.W."/>
            <person name="Jex A.R."/>
            <person name="Gasser R.B."/>
        </authorList>
    </citation>
    <scope>NUCLEOTIDE SEQUENCE [LARGE SCALE GENOMIC DNA]</scope>
    <source>
        <strain evidence="8">PN_DK_2014</strain>
    </source>
</reference>
<evidence type="ECO:0000313" key="9">
    <source>
        <dbReference type="Proteomes" id="UP000031036"/>
    </source>
</evidence>
<dbReference type="Gene3D" id="2.10.25.10">
    <property type="entry name" value="Laminin"/>
    <property type="match status" value="5"/>
</dbReference>
<dbReference type="FunFam" id="2.10.25.10:FF:000055">
    <property type="entry name" value="alpha-tectorin isoform X1"/>
    <property type="match status" value="1"/>
</dbReference>
<evidence type="ECO:0000256" key="1">
    <source>
        <dbReference type="ARBA" id="ARBA00007611"/>
    </source>
</evidence>
<evidence type="ECO:0000259" key="7">
    <source>
        <dbReference type="PROSITE" id="PS50263"/>
    </source>
</evidence>
<dbReference type="PROSITE" id="PS00921">
    <property type="entry name" value="NITRIL_CHT_2"/>
    <property type="match status" value="1"/>
</dbReference>
<dbReference type="InterPro" id="IPR036084">
    <property type="entry name" value="Ser_inhib-like_sf"/>
</dbReference>
<feature type="region of interest" description="Disordered" evidence="6">
    <location>
        <begin position="66"/>
        <end position="85"/>
    </location>
</feature>
<dbReference type="AlphaFoldDB" id="A0A0B2V2Q9"/>
<comment type="similarity">
    <text evidence="2">Belongs to the carbon-nitrogen hydrolase superfamily. Nitrilase family.</text>
</comment>
<dbReference type="SUPFAM" id="SSF57567">
    <property type="entry name" value="Serine protease inhibitors"/>
    <property type="match status" value="5"/>
</dbReference>
<dbReference type="InterPro" id="IPR002919">
    <property type="entry name" value="TIL_dom"/>
</dbReference>
<dbReference type="InterPro" id="IPR036526">
    <property type="entry name" value="C-N_Hydrolase_sf"/>
</dbReference>
<dbReference type="SUPFAM" id="SSF56317">
    <property type="entry name" value="Carbon-nitrogen hydrolase"/>
    <property type="match status" value="1"/>
</dbReference>
<accession>A0A0B2V2Q9</accession>
<dbReference type="Pfam" id="PF00795">
    <property type="entry name" value="CN_hydrolase"/>
    <property type="match status" value="1"/>
</dbReference>
<dbReference type="GO" id="GO:0000257">
    <property type="term" value="F:nitrilase activity"/>
    <property type="evidence" value="ECO:0007669"/>
    <property type="project" value="UniProtKB-ARBA"/>
</dbReference>
<proteinExistence type="inferred from homology"/>
<dbReference type="FunFam" id="3.60.110.10:FF:000016">
    <property type="entry name" value="Nitrilase blr3397"/>
    <property type="match status" value="1"/>
</dbReference>
<sequence>VCCASLAFAIKICPRNETKCECKGCELTCGQDENTPCPASCGPPGCECVARKGFRRNAQGKCVRKSRCGSGSGSGSGPGSPDSRKCGPNMEFNECGTACPEKCTDGGMPGLCGAKCVAGCFCKKGYVLEWEKGPCIPRSACRGSRKCGPNMEFNECGTACPEKCTDGGMPGLCGAKCVAGCFCKKGYVLEWEKGPCIPRSACRAPMNCGPNMEFNECGTACPETCADGGVSKPCTLQCVAGCFCKKGFVLEREHGKCIPRSACRGSRKCGPNMEFNECGTACPEKCTDGGMPGLCGAKCVAGCFCKKGYVLEWEKGPCIPRSACRVMVPNTEEVVKVAIVQAGTVLYNNVKTLQKCHSYAEEAAKNGAKLILFPEAFIGGYPKGLNFGVRLGMRSADGREEFRRYWETAIEEDGPESEELAQIASEMKLYLVIGVVERSGSTLYCSVFFYSPEGKFLGKHQKLMPTALERVVWGFGDASTIPVIETEIGKIGAVICWENYMPLLRVAMYRKGIQLYLAPTVDDRDVWLSTMRMIAIEGRCFVLSACQYLTASAFPEGHPSRSSTEVLAGGATAPSDDPVLIRGGSCAVDPLGTVLLQPDFSGEKIAFVDCDFREIPRGKFDLDTVGHYARPDIFKLIVNESKTTTTE</sequence>
<evidence type="ECO:0000256" key="3">
    <source>
        <dbReference type="ARBA" id="ARBA00022900"/>
    </source>
</evidence>
<keyword evidence="3" id="KW-0722">Serine protease inhibitor</keyword>
<dbReference type="InterPro" id="IPR000132">
    <property type="entry name" value="Nitrilase/CN_hydratase_CS"/>
</dbReference>
<feature type="domain" description="CN hydrolase" evidence="7">
    <location>
        <begin position="335"/>
        <end position="612"/>
    </location>
</feature>
<dbReference type="Pfam" id="PF01826">
    <property type="entry name" value="TIL"/>
    <property type="match status" value="4"/>
</dbReference>
<name>A0A0B2V2Q9_TOXCA</name>
<evidence type="ECO:0000313" key="8">
    <source>
        <dbReference type="EMBL" id="KHN75744.1"/>
    </source>
</evidence>
<dbReference type="CDD" id="cd19941">
    <property type="entry name" value="TIL"/>
    <property type="match status" value="4"/>
</dbReference>
<evidence type="ECO:0000256" key="4">
    <source>
        <dbReference type="ARBA" id="ARBA00023157"/>
    </source>
</evidence>
<dbReference type="PROSITE" id="PS00920">
    <property type="entry name" value="NITRIL_CHT_1"/>
    <property type="match status" value="1"/>
</dbReference>
<feature type="active site" description="Proton acceptor" evidence="5">
    <location>
        <position position="375"/>
    </location>
</feature>
<keyword evidence="4" id="KW-1015">Disulfide bond</keyword>
<evidence type="ECO:0000256" key="5">
    <source>
        <dbReference type="PROSITE-ProRule" id="PRU10139"/>
    </source>
</evidence>
<keyword evidence="3" id="KW-0646">Protease inhibitor</keyword>
<comment type="caution">
    <text evidence="8">The sequence shown here is derived from an EMBL/GenBank/DDBJ whole genome shotgun (WGS) entry which is preliminary data.</text>
</comment>
<keyword evidence="9" id="KW-1185">Reference proteome</keyword>
<dbReference type="PROSITE" id="PS50263">
    <property type="entry name" value="CN_HYDROLASE"/>
    <property type="match status" value="1"/>
</dbReference>
<feature type="non-terminal residue" evidence="8">
    <location>
        <position position="1"/>
    </location>
</feature>
<dbReference type="InterPro" id="IPR044149">
    <property type="entry name" value="Nitrilases_CHs"/>
</dbReference>
<dbReference type="EMBL" id="JPKZ01002630">
    <property type="protein sequence ID" value="KHN75744.1"/>
    <property type="molecule type" value="Genomic_DNA"/>
</dbReference>
<dbReference type="InterPro" id="IPR003010">
    <property type="entry name" value="C-N_Hydrolase"/>
</dbReference>
<evidence type="ECO:0000256" key="2">
    <source>
        <dbReference type="ARBA" id="ARBA00008129"/>
    </source>
</evidence>
<dbReference type="GO" id="GO:0016836">
    <property type="term" value="F:hydro-lyase activity"/>
    <property type="evidence" value="ECO:0007669"/>
    <property type="project" value="UniProtKB-ARBA"/>
</dbReference>
<organism evidence="8 9">
    <name type="scientific">Toxocara canis</name>
    <name type="common">Canine roundworm</name>
    <dbReference type="NCBI Taxonomy" id="6265"/>
    <lineage>
        <taxon>Eukaryota</taxon>
        <taxon>Metazoa</taxon>
        <taxon>Ecdysozoa</taxon>
        <taxon>Nematoda</taxon>
        <taxon>Chromadorea</taxon>
        <taxon>Rhabditida</taxon>
        <taxon>Spirurina</taxon>
        <taxon>Ascaridomorpha</taxon>
        <taxon>Ascaridoidea</taxon>
        <taxon>Toxocaridae</taxon>
        <taxon>Toxocara</taxon>
    </lineage>
</organism>
<dbReference type="PANTHER" id="PTHR46044">
    <property type="entry name" value="NITRILASE"/>
    <property type="match status" value="1"/>
</dbReference>
<dbReference type="CDD" id="cd07564">
    <property type="entry name" value="nitrilases_CHs"/>
    <property type="match status" value="1"/>
</dbReference>
<evidence type="ECO:0000256" key="6">
    <source>
        <dbReference type="SAM" id="MobiDB-lite"/>
    </source>
</evidence>